<dbReference type="Proteomes" id="UP000501705">
    <property type="component" value="Chromosome"/>
</dbReference>
<dbReference type="InterPro" id="IPR041916">
    <property type="entry name" value="Anti_sigma_zinc_sf"/>
</dbReference>
<dbReference type="RefSeq" id="WP_167465052.1">
    <property type="nucleotide sequence ID" value="NZ_CP046171.1"/>
</dbReference>
<accession>A0A6G9XYI5</accession>
<feature type="domain" description="Putative zinc-finger" evidence="4">
    <location>
        <begin position="23"/>
        <end position="53"/>
    </location>
</feature>
<organism evidence="5 6">
    <name type="scientific">Nocardia brasiliensis</name>
    <dbReference type="NCBI Taxonomy" id="37326"/>
    <lineage>
        <taxon>Bacteria</taxon>
        <taxon>Bacillati</taxon>
        <taxon>Actinomycetota</taxon>
        <taxon>Actinomycetes</taxon>
        <taxon>Mycobacteriales</taxon>
        <taxon>Nocardiaceae</taxon>
        <taxon>Nocardia</taxon>
    </lineage>
</organism>
<feature type="compositionally biased region" description="Polar residues" evidence="3">
    <location>
        <begin position="93"/>
        <end position="103"/>
    </location>
</feature>
<name>A0A6G9XYI5_NOCBR</name>
<feature type="region of interest" description="Disordered" evidence="3">
    <location>
        <begin position="89"/>
        <end position="110"/>
    </location>
</feature>
<keyword evidence="1" id="KW-0805">Transcription regulation</keyword>
<dbReference type="EMBL" id="CP046171">
    <property type="protein sequence ID" value="QIS06002.1"/>
    <property type="molecule type" value="Genomic_DNA"/>
</dbReference>
<evidence type="ECO:0000256" key="3">
    <source>
        <dbReference type="SAM" id="MobiDB-lite"/>
    </source>
</evidence>
<dbReference type="AlphaFoldDB" id="A0A6G9XYI5"/>
<keyword evidence="2" id="KW-0804">Transcription</keyword>
<reference evidence="5 6" key="1">
    <citation type="journal article" date="2019" name="ACS Chem. Biol.">
        <title>Identification and Mobilization of a Cryptic Antibiotic Biosynthesis Gene Locus from a Human-Pathogenic Nocardia Isolate.</title>
        <authorList>
            <person name="Herisse M."/>
            <person name="Ishida K."/>
            <person name="Porter J.L."/>
            <person name="Howden B."/>
            <person name="Hertweck C."/>
            <person name="Stinear T.P."/>
            <person name="Pidot S.J."/>
        </authorList>
    </citation>
    <scope>NUCLEOTIDE SEQUENCE [LARGE SCALE GENOMIC DNA]</scope>
    <source>
        <strain evidence="5 6">AUSMDU00024985</strain>
    </source>
</reference>
<dbReference type="Pfam" id="PF13490">
    <property type="entry name" value="zf-HC2"/>
    <property type="match status" value="1"/>
</dbReference>
<evidence type="ECO:0000256" key="2">
    <source>
        <dbReference type="ARBA" id="ARBA00023163"/>
    </source>
</evidence>
<dbReference type="Gene3D" id="1.10.10.1320">
    <property type="entry name" value="Anti-sigma factor, zinc-finger domain"/>
    <property type="match status" value="1"/>
</dbReference>
<sequence length="133" mass="14565">MSGDSSTPGRRPPRFRPTEHLASEAIAAYVDGELRMNAYLRAAQHLSQCPECAAEVDAQQQARIALRQSGPIQLPTGLHDSLNRIPLAELPGSATNQPNQSPGGSHATPRNEAVFGFLTDSFTATRWTTWWRK</sequence>
<protein>
    <recommendedName>
        <fullName evidence="4">Putative zinc-finger domain-containing protein</fullName>
    </recommendedName>
</protein>
<evidence type="ECO:0000313" key="6">
    <source>
        <dbReference type="Proteomes" id="UP000501705"/>
    </source>
</evidence>
<proteinExistence type="predicted"/>
<dbReference type="InterPro" id="IPR027383">
    <property type="entry name" value="Znf_put"/>
</dbReference>
<evidence type="ECO:0000259" key="4">
    <source>
        <dbReference type="Pfam" id="PF13490"/>
    </source>
</evidence>
<evidence type="ECO:0000313" key="5">
    <source>
        <dbReference type="EMBL" id="QIS06002.1"/>
    </source>
</evidence>
<gene>
    <name evidence="5" type="ORF">F5X71_30135</name>
</gene>
<evidence type="ECO:0000256" key="1">
    <source>
        <dbReference type="ARBA" id="ARBA00023015"/>
    </source>
</evidence>